<dbReference type="InterPro" id="IPR016193">
    <property type="entry name" value="Cytidine_deaminase-like"/>
</dbReference>
<evidence type="ECO:0000259" key="9">
    <source>
        <dbReference type="PROSITE" id="PS51747"/>
    </source>
</evidence>
<accession>A0A7V8V681</accession>
<comment type="catalytic activity">
    <reaction evidence="7 8">
        <text>adenosine(34) in tRNA + H2O + H(+) = inosine(34) in tRNA + NH4(+)</text>
        <dbReference type="Rhea" id="RHEA:43168"/>
        <dbReference type="Rhea" id="RHEA-COMP:10373"/>
        <dbReference type="Rhea" id="RHEA-COMP:10374"/>
        <dbReference type="ChEBI" id="CHEBI:15377"/>
        <dbReference type="ChEBI" id="CHEBI:15378"/>
        <dbReference type="ChEBI" id="CHEBI:28938"/>
        <dbReference type="ChEBI" id="CHEBI:74411"/>
        <dbReference type="ChEBI" id="CHEBI:82852"/>
        <dbReference type="EC" id="3.5.4.33"/>
    </reaction>
</comment>
<evidence type="ECO:0000256" key="6">
    <source>
        <dbReference type="ARBA" id="ARBA00022833"/>
    </source>
</evidence>
<evidence type="ECO:0000313" key="10">
    <source>
        <dbReference type="EMBL" id="MBA2115707.1"/>
    </source>
</evidence>
<comment type="subunit">
    <text evidence="2 8">Homodimer.</text>
</comment>
<evidence type="ECO:0000256" key="5">
    <source>
        <dbReference type="ARBA" id="ARBA00022801"/>
    </source>
</evidence>
<dbReference type="FunFam" id="3.40.140.10:FF:000005">
    <property type="entry name" value="tRNA-specific adenosine deaminase"/>
    <property type="match status" value="1"/>
</dbReference>
<dbReference type="PROSITE" id="PS00903">
    <property type="entry name" value="CYT_DCMP_DEAMINASES_1"/>
    <property type="match status" value="1"/>
</dbReference>
<dbReference type="HAMAP" id="MF_00972">
    <property type="entry name" value="tRNA_aden_deaminase"/>
    <property type="match status" value="1"/>
</dbReference>
<evidence type="ECO:0000256" key="1">
    <source>
        <dbReference type="ARBA" id="ARBA00010669"/>
    </source>
</evidence>
<comment type="function">
    <text evidence="8">Catalyzes the deamination of adenosine to inosine at the wobble position 34 of tRNA(Arg2).</text>
</comment>
<keyword evidence="4 8" id="KW-0479">Metal-binding</keyword>
<evidence type="ECO:0000256" key="7">
    <source>
        <dbReference type="ARBA" id="ARBA00048045"/>
    </source>
</evidence>
<feature type="domain" description="CMP/dCMP-type deaminase" evidence="9">
    <location>
        <begin position="25"/>
        <end position="152"/>
    </location>
</feature>
<dbReference type="GO" id="GO:0008270">
    <property type="term" value="F:zinc ion binding"/>
    <property type="evidence" value="ECO:0007669"/>
    <property type="project" value="UniProtKB-UniRule"/>
</dbReference>
<keyword evidence="5 8" id="KW-0378">Hydrolase</keyword>
<name>A0A7V8V681_9BACT</name>
<evidence type="ECO:0000313" key="11">
    <source>
        <dbReference type="Proteomes" id="UP000551616"/>
    </source>
</evidence>
<dbReference type="CDD" id="cd01285">
    <property type="entry name" value="nucleoside_deaminase"/>
    <property type="match status" value="1"/>
</dbReference>
<protein>
    <recommendedName>
        <fullName evidence="8">tRNA-specific adenosine deaminase</fullName>
        <ecNumber evidence="8">3.5.4.33</ecNumber>
    </recommendedName>
</protein>
<evidence type="ECO:0000256" key="2">
    <source>
        <dbReference type="ARBA" id="ARBA00011738"/>
    </source>
</evidence>
<dbReference type="PROSITE" id="PS51747">
    <property type="entry name" value="CYT_DCMP_DEAMINASES_2"/>
    <property type="match status" value="1"/>
</dbReference>
<feature type="active site" description="Proton donor" evidence="8">
    <location>
        <position position="78"/>
    </location>
</feature>
<comment type="similarity">
    <text evidence="1">Belongs to the cytidine and deoxycytidylate deaminase family. ADAT2 subfamily.</text>
</comment>
<comment type="caution">
    <text evidence="10">The sequence shown here is derived from an EMBL/GenBank/DDBJ whole genome shotgun (WGS) entry which is preliminary data.</text>
</comment>
<dbReference type="GO" id="GO:0052717">
    <property type="term" value="F:tRNA-specific adenosine-34 deaminase activity"/>
    <property type="evidence" value="ECO:0007669"/>
    <property type="project" value="UniProtKB-UniRule"/>
</dbReference>
<gene>
    <name evidence="10" type="primary">tadA_1</name>
    <name evidence="8" type="synonym">tadA</name>
    <name evidence="10" type="ORF">HOV93_28910</name>
</gene>
<dbReference type="Gene3D" id="3.40.140.10">
    <property type="entry name" value="Cytidine Deaminase, domain 2"/>
    <property type="match status" value="1"/>
</dbReference>
<feature type="binding site" evidence="8">
    <location>
        <position position="106"/>
    </location>
    <ligand>
        <name>Zn(2+)</name>
        <dbReference type="ChEBI" id="CHEBI:29105"/>
        <note>catalytic</note>
    </ligand>
</feature>
<sequence length="177" mass="19547">MSLFISVESNRVTDSEIHGQFELPQLHQMFMQMALQQADQAARSDEVPVGAVIVREGSIIAAAHNQREMLRDPTAHAEMIAITQAAEAVGGWRLEDCILYVTLEPCPMCAGAILQARIPVVVYGAPDPKAGAVTSLFEMLNDTRLNHRCEVVSGVLQERCGQILTDFFRQRRAEGKK</sequence>
<proteinExistence type="inferred from homology"/>
<comment type="cofactor">
    <cofactor evidence="8">
        <name>Zn(2+)</name>
        <dbReference type="ChEBI" id="CHEBI:29105"/>
    </cofactor>
    <text evidence="8">Binds 1 zinc ion per subunit.</text>
</comment>
<dbReference type="AlphaFoldDB" id="A0A7V8V681"/>
<reference evidence="10 11" key="1">
    <citation type="submission" date="2020-05" db="EMBL/GenBank/DDBJ databases">
        <title>Bremerella alba sp. nov., a novel planctomycete isolated from the surface of the macroalga Fucus spiralis.</title>
        <authorList>
            <person name="Godinho O."/>
            <person name="Botelho R."/>
            <person name="Albuquerque L."/>
            <person name="Wiegand S."/>
            <person name="Da Costa M.S."/>
            <person name="Lobo-Da-Cunha A."/>
            <person name="Jogler C."/>
            <person name="Lage O.M."/>
        </authorList>
    </citation>
    <scope>NUCLEOTIDE SEQUENCE [LARGE SCALE GENOMIC DNA]</scope>
    <source>
        <strain evidence="10 11">FF15</strain>
    </source>
</reference>
<dbReference type="InterPro" id="IPR002125">
    <property type="entry name" value="CMP_dCMP_dom"/>
</dbReference>
<dbReference type="SUPFAM" id="SSF53927">
    <property type="entry name" value="Cytidine deaminase-like"/>
    <property type="match status" value="1"/>
</dbReference>
<keyword evidence="3 8" id="KW-0819">tRNA processing</keyword>
<dbReference type="GO" id="GO:0002100">
    <property type="term" value="P:tRNA wobble adenosine to inosine editing"/>
    <property type="evidence" value="ECO:0007669"/>
    <property type="project" value="UniProtKB-UniRule"/>
</dbReference>
<dbReference type="InterPro" id="IPR016192">
    <property type="entry name" value="APOBEC/CMP_deaminase_Zn-bd"/>
</dbReference>
<dbReference type="Pfam" id="PF14437">
    <property type="entry name" value="MafB19-deam"/>
    <property type="match status" value="1"/>
</dbReference>
<evidence type="ECO:0000256" key="8">
    <source>
        <dbReference type="HAMAP-Rule" id="MF_00972"/>
    </source>
</evidence>
<feature type="binding site" evidence="8">
    <location>
        <position position="109"/>
    </location>
    <ligand>
        <name>Zn(2+)</name>
        <dbReference type="ChEBI" id="CHEBI:29105"/>
        <note>catalytic</note>
    </ligand>
</feature>
<dbReference type="EMBL" id="JABRWO010000007">
    <property type="protein sequence ID" value="MBA2115707.1"/>
    <property type="molecule type" value="Genomic_DNA"/>
</dbReference>
<dbReference type="NCBIfam" id="NF008113">
    <property type="entry name" value="PRK10860.1"/>
    <property type="match status" value="1"/>
</dbReference>
<keyword evidence="11" id="KW-1185">Reference proteome</keyword>
<keyword evidence="6 8" id="KW-0862">Zinc</keyword>
<dbReference type="InterPro" id="IPR058535">
    <property type="entry name" value="MafB19-deam"/>
</dbReference>
<evidence type="ECO:0000256" key="4">
    <source>
        <dbReference type="ARBA" id="ARBA00022723"/>
    </source>
</evidence>
<dbReference type="InterPro" id="IPR028883">
    <property type="entry name" value="tRNA_aden_deaminase"/>
</dbReference>
<dbReference type="PANTHER" id="PTHR11079">
    <property type="entry name" value="CYTOSINE DEAMINASE FAMILY MEMBER"/>
    <property type="match status" value="1"/>
</dbReference>
<dbReference type="EC" id="3.5.4.33" evidence="8"/>
<dbReference type="Proteomes" id="UP000551616">
    <property type="component" value="Unassembled WGS sequence"/>
</dbReference>
<organism evidence="10 11">
    <name type="scientific">Bremerella alba</name>
    <dbReference type="NCBI Taxonomy" id="980252"/>
    <lineage>
        <taxon>Bacteria</taxon>
        <taxon>Pseudomonadati</taxon>
        <taxon>Planctomycetota</taxon>
        <taxon>Planctomycetia</taxon>
        <taxon>Pirellulales</taxon>
        <taxon>Pirellulaceae</taxon>
        <taxon>Bremerella</taxon>
    </lineage>
</organism>
<evidence type="ECO:0000256" key="3">
    <source>
        <dbReference type="ARBA" id="ARBA00022694"/>
    </source>
</evidence>
<dbReference type="PANTHER" id="PTHR11079:SF202">
    <property type="entry name" value="TRNA-SPECIFIC ADENOSINE DEAMINASE"/>
    <property type="match status" value="1"/>
</dbReference>
<feature type="binding site" evidence="8">
    <location>
        <position position="76"/>
    </location>
    <ligand>
        <name>Zn(2+)</name>
        <dbReference type="ChEBI" id="CHEBI:29105"/>
        <note>catalytic</note>
    </ligand>
</feature>